<feature type="region of interest" description="Disordered" evidence="1">
    <location>
        <begin position="1"/>
        <end position="21"/>
    </location>
</feature>
<protein>
    <submittedName>
        <fullName evidence="2">Uncharacterized protein</fullName>
    </submittedName>
</protein>
<evidence type="ECO:0000313" key="3">
    <source>
        <dbReference type="Proteomes" id="UP000026915"/>
    </source>
</evidence>
<dbReference type="InParanoid" id="A0A061F1J6"/>
<proteinExistence type="predicted"/>
<dbReference type="EMBL" id="CM001883">
    <property type="protein sequence ID" value="EOY08399.1"/>
    <property type="molecule type" value="Genomic_DNA"/>
</dbReference>
<dbReference type="Proteomes" id="UP000026915">
    <property type="component" value="Chromosome 5"/>
</dbReference>
<accession>A0A061F1J6</accession>
<dbReference type="HOGENOM" id="CLU_2311264_0_0_1"/>
<keyword evidence="3" id="KW-1185">Reference proteome</keyword>
<organism evidence="2 3">
    <name type="scientific">Theobroma cacao</name>
    <name type="common">Cacao</name>
    <name type="synonym">Cocoa</name>
    <dbReference type="NCBI Taxonomy" id="3641"/>
    <lineage>
        <taxon>Eukaryota</taxon>
        <taxon>Viridiplantae</taxon>
        <taxon>Streptophyta</taxon>
        <taxon>Embryophyta</taxon>
        <taxon>Tracheophyta</taxon>
        <taxon>Spermatophyta</taxon>
        <taxon>Magnoliopsida</taxon>
        <taxon>eudicotyledons</taxon>
        <taxon>Gunneridae</taxon>
        <taxon>Pentapetalae</taxon>
        <taxon>rosids</taxon>
        <taxon>malvids</taxon>
        <taxon>Malvales</taxon>
        <taxon>Malvaceae</taxon>
        <taxon>Byttnerioideae</taxon>
        <taxon>Theobroma</taxon>
    </lineage>
</organism>
<feature type="compositionally biased region" description="Low complexity" evidence="1">
    <location>
        <begin position="8"/>
        <end position="21"/>
    </location>
</feature>
<reference evidence="2 3" key="1">
    <citation type="journal article" date="2013" name="Genome Biol.">
        <title>The genome sequence of the most widely cultivated cacao type and its use to identify candidate genes regulating pod color.</title>
        <authorList>
            <person name="Motamayor J.C."/>
            <person name="Mockaitis K."/>
            <person name="Schmutz J."/>
            <person name="Haiminen N."/>
            <person name="Iii D.L."/>
            <person name="Cornejo O."/>
            <person name="Findley S.D."/>
            <person name="Zheng P."/>
            <person name="Utro F."/>
            <person name="Royaert S."/>
            <person name="Saski C."/>
            <person name="Jenkins J."/>
            <person name="Podicheti R."/>
            <person name="Zhao M."/>
            <person name="Scheffler B.E."/>
            <person name="Stack J.C."/>
            <person name="Feltus F.A."/>
            <person name="Mustiga G.M."/>
            <person name="Amores F."/>
            <person name="Phillips W."/>
            <person name="Marelli J.P."/>
            <person name="May G.D."/>
            <person name="Shapiro H."/>
            <person name="Ma J."/>
            <person name="Bustamante C.D."/>
            <person name="Schnell R.J."/>
            <person name="Main D."/>
            <person name="Gilbert D."/>
            <person name="Parida L."/>
            <person name="Kuhn D.N."/>
        </authorList>
    </citation>
    <scope>NUCLEOTIDE SEQUENCE [LARGE SCALE GENOMIC DNA]</scope>
    <source>
        <strain evidence="3">cv. Matina 1-6</strain>
    </source>
</reference>
<evidence type="ECO:0000256" key="1">
    <source>
        <dbReference type="SAM" id="MobiDB-lite"/>
    </source>
</evidence>
<dbReference type="AlphaFoldDB" id="A0A061F1J6"/>
<dbReference type="Gramene" id="EOY08399">
    <property type="protein sequence ID" value="EOY08399"/>
    <property type="gene ID" value="TCM_022794"/>
</dbReference>
<name>A0A061F1J6_THECC</name>
<evidence type="ECO:0000313" key="2">
    <source>
        <dbReference type="EMBL" id="EOY08399.1"/>
    </source>
</evidence>
<sequence length="100" mass="11121">METIRDPSSSGSSQLISSRGQRNNLLQENMLLTYGDIEVELEKEAKLIGKFNFGEKGAEDNLLFEKNGRCEGRGKVDQEKCMGFSLIPHDGSTRPLDDSL</sequence>
<gene>
    <name evidence="2" type="ORF">TCM_022794</name>
</gene>